<proteinExistence type="predicted"/>
<protein>
    <submittedName>
        <fullName evidence="2">GIY-YIG nuclease family protein</fullName>
    </submittedName>
</protein>
<reference evidence="2" key="1">
    <citation type="submission" date="2022-11" db="UniProtKB">
        <authorList>
            <consortium name="WormBaseParasite"/>
        </authorList>
    </citation>
    <scope>IDENTIFICATION</scope>
</reference>
<evidence type="ECO:0000313" key="2">
    <source>
        <dbReference type="WBParaSite" id="jg20173"/>
    </source>
</evidence>
<keyword evidence="1" id="KW-1185">Reference proteome</keyword>
<sequence length="203" mass="23641">MPMFSGNHRDACRGFSLEVVRNTENGPNIHLTTIQWKMEKFIDVYKRQPWHPSIQSILNAQPQCQNAAVKNFNDLFPGESPSYGTAYVIVNVPNHRESKSSIIYCGITGDEAESESQAATQWSSRMKMHSISNLFRNFNEIQFYKVLERASSKSIRNWEWATTYAKNMIDTTVRHHLLDRPFNDNYYLDLRNQEYPVNIQSQN</sequence>
<organism evidence="1 2">
    <name type="scientific">Ditylenchus dipsaci</name>
    <dbReference type="NCBI Taxonomy" id="166011"/>
    <lineage>
        <taxon>Eukaryota</taxon>
        <taxon>Metazoa</taxon>
        <taxon>Ecdysozoa</taxon>
        <taxon>Nematoda</taxon>
        <taxon>Chromadorea</taxon>
        <taxon>Rhabditida</taxon>
        <taxon>Tylenchina</taxon>
        <taxon>Tylenchomorpha</taxon>
        <taxon>Sphaerularioidea</taxon>
        <taxon>Anguinidae</taxon>
        <taxon>Anguininae</taxon>
        <taxon>Ditylenchus</taxon>
    </lineage>
</organism>
<name>A0A915DKC3_9BILA</name>
<dbReference type="WBParaSite" id="jg20173">
    <property type="protein sequence ID" value="jg20173"/>
    <property type="gene ID" value="jg20173"/>
</dbReference>
<dbReference type="AlphaFoldDB" id="A0A915DKC3"/>
<accession>A0A915DKC3</accession>
<dbReference type="Proteomes" id="UP000887574">
    <property type="component" value="Unplaced"/>
</dbReference>
<evidence type="ECO:0000313" key="1">
    <source>
        <dbReference type="Proteomes" id="UP000887574"/>
    </source>
</evidence>